<keyword evidence="6" id="KW-1185">Reference proteome</keyword>
<protein>
    <recommendedName>
        <fullName evidence="1">peptidyl-tRNA hydrolase</fullName>
        <ecNumber evidence="1">3.1.1.29</ecNumber>
    </recommendedName>
</protein>
<dbReference type="OrthoDB" id="6075at2157"/>
<accession>A0A7Z8KPD8</accession>
<evidence type="ECO:0000256" key="1">
    <source>
        <dbReference type="ARBA" id="ARBA00013260"/>
    </source>
</evidence>
<evidence type="ECO:0000256" key="2">
    <source>
        <dbReference type="ARBA" id="ARBA00022801"/>
    </source>
</evidence>
<dbReference type="Pfam" id="PF01981">
    <property type="entry name" value="PTH2"/>
    <property type="match status" value="1"/>
</dbReference>
<dbReference type="GO" id="GO:0005829">
    <property type="term" value="C:cytosol"/>
    <property type="evidence" value="ECO:0007669"/>
    <property type="project" value="TreeGrafter"/>
</dbReference>
<reference evidence="5 6" key="1">
    <citation type="submission" date="2019-06" db="EMBL/GenBank/DDBJ databases">
        <title>Draft genome sequence of Methanolobus vulcani B1d.</title>
        <authorList>
            <person name="Creighbaum A.J."/>
            <person name="Ticak T."/>
            <person name="Hariraju D."/>
            <person name="Arivett B.A."/>
            <person name="Ferguson D.J.Jr."/>
        </authorList>
    </citation>
    <scope>NUCLEOTIDE SEQUENCE [LARGE SCALE GENOMIC DNA]</scope>
    <source>
        <strain evidence="5 6">B1d</strain>
    </source>
</reference>
<dbReference type="AlphaFoldDB" id="A0A7Z8KPD8"/>
<dbReference type="EMBL" id="VIAQ01000020">
    <property type="protein sequence ID" value="TQD23585.1"/>
    <property type="molecule type" value="Genomic_DNA"/>
</dbReference>
<gene>
    <name evidence="5" type="primary">pth2</name>
    <name evidence="5" type="ORF">FKV42_13775</name>
</gene>
<keyword evidence="2 5" id="KW-0378">Hydrolase</keyword>
<evidence type="ECO:0000313" key="6">
    <source>
        <dbReference type="Proteomes" id="UP000319335"/>
    </source>
</evidence>
<evidence type="ECO:0000256" key="3">
    <source>
        <dbReference type="ARBA" id="ARBA00038050"/>
    </source>
</evidence>
<dbReference type="InterPro" id="IPR002833">
    <property type="entry name" value="PTH2"/>
</dbReference>
<dbReference type="Proteomes" id="UP000319335">
    <property type="component" value="Unassembled WGS sequence"/>
</dbReference>
<comment type="catalytic activity">
    <reaction evidence="4">
        <text>an N-acyl-L-alpha-aminoacyl-tRNA + H2O = an N-acyl-L-amino acid + a tRNA + H(+)</text>
        <dbReference type="Rhea" id="RHEA:54448"/>
        <dbReference type="Rhea" id="RHEA-COMP:10123"/>
        <dbReference type="Rhea" id="RHEA-COMP:13883"/>
        <dbReference type="ChEBI" id="CHEBI:15377"/>
        <dbReference type="ChEBI" id="CHEBI:15378"/>
        <dbReference type="ChEBI" id="CHEBI:59874"/>
        <dbReference type="ChEBI" id="CHEBI:78442"/>
        <dbReference type="ChEBI" id="CHEBI:138191"/>
        <dbReference type="EC" id="3.1.1.29"/>
    </reaction>
</comment>
<dbReference type="InterPro" id="IPR023476">
    <property type="entry name" value="Pep_tRNA_hydro_II_dom_sf"/>
</dbReference>
<dbReference type="PANTHER" id="PTHR12649">
    <property type="entry name" value="PEPTIDYL-TRNA HYDROLASE 2"/>
    <property type="match status" value="1"/>
</dbReference>
<sequence length="123" mass="14132">MKDMWEYKQVIVIPEDVEMSPGKLGVQVAHASITPILKNLNRFDEIKEWFDDGKQQKKVVLKIKNRSKLLNFRDKATDEGYICEVIRDAGRTEVEPGTITALGFFPMKSEDIDKLTKKLSLFS</sequence>
<dbReference type="EC" id="3.1.1.29" evidence="1"/>
<evidence type="ECO:0000313" key="5">
    <source>
        <dbReference type="EMBL" id="TQD23585.1"/>
    </source>
</evidence>
<evidence type="ECO:0000256" key="4">
    <source>
        <dbReference type="ARBA" id="ARBA00048707"/>
    </source>
</evidence>
<dbReference type="GO" id="GO:0004045">
    <property type="term" value="F:peptidyl-tRNA hydrolase activity"/>
    <property type="evidence" value="ECO:0007669"/>
    <property type="project" value="UniProtKB-EC"/>
</dbReference>
<dbReference type="PANTHER" id="PTHR12649:SF11">
    <property type="entry name" value="PEPTIDYL-TRNA HYDROLASE 2, MITOCHONDRIAL"/>
    <property type="match status" value="1"/>
</dbReference>
<name>A0A7Z8KPD8_9EURY</name>
<dbReference type="NCBIfam" id="TIGR00283">
    <property type="entry name" value="arch_pth2"/>
    <property type="match status" value="1"/>
</dbReference>
<organism evidence="5 6">
    <name type="scientific">Methanolobus vulcani</name>
    <dbReference type="NCBI Taxonomy" id="38026"/>
    <lineage>
        <taxon>Archaea</taxon>
        <taxon>Methanobacteriati</taxon>
        <taxon>Methanobacteriota</taxon>
        <taxon>Stenosarchaea group</taxon>
        <taxon>Methanomicrobia</taxon>
        <taxon>Methanosarcinales</taxon>
        <taxon>Methanosarcinaceae</taxon>
        <taxon>Methanolobus</taxon>
    </lineage>
</organism>
<dbReference type="Gene3D" id="3.40.1490.10">
    <property type="entry name" value="Bit1"/>
    <property type="match status" value="1"/>
</dbReference>
<proteinExistence type="inferred from homology"/>
<comment type="similarity">
    <text evidence="3">Belongs to the PTH2 family.</text>
</comment>
<comment type="caution">
    <text evidence="5">The sequence shown here is derived from an EMBL/GenBank/DDBJ whole genome shotgun (WGS) entry which is preliminary data.</text>
</comment>
<dbReference type="SUPFAM" id="SSF102462">
    <property type="entry name" value="Peptidyl-tRNA hydrolase II"/>
    <property type="match status" value="1"/>
</dbReference>
<dbReference type="CDD" id="cd02407">
    <property type="entry name" value="PTH2_family"/>
    <property type="match status" value="1"/>
</dbReference>